<evidence type="ECO:0000313" key="1">
    <source>
        <dbReference type="EMBL" id="RNA14416.1"/>
    </source>
</evidence>
<gene>
    <name evidence="1" type="ORF">BpHYR1_028571</name>
</gene>
<accession>A0A3M7QSP8</accession>
<protein>
    <submittedName>
        <fullName evidence="1">Uncharacterized protein</fullName>
    </submittedName>
</protein>
<evidence type="ECO:0000313" key="2">
    <source>
        <dbReference type="Proteomes" id="UP000276133"/>
    </source>
</evidence>
<name>A0A3M7QSP8_BRAPC</name>
<organism evidence="1 2">
    <name type="scientific">Brachionus plicatilis</name>
    <name type="common">Marine rotifer</name>
    <name type="synonym">Brachionus muelleri</name>
    <dbReference type="NCBI Taxonomy" id="10195"/>
    <lineage>
        <taxon>Eukaryota</taxon>
        <taxon>Metazoa</taxon>
        <taxon>Spiralia</taxon>
        <taxon>Gnathifera</taxon>
        <taxon>Rotifera</taxon>
        <taxon>Eurotatoria</taxon>
        <taxon>Monogononta</taxon>
        <taxon>Pseudotrocha</taxon>
        <taxon>Ploima</taxon>
        <taxon>Brachionidae</taxon>
        <taxon>Brachionus</taxon>
    </lineage>
</organism>
<dbReference type="EMBL" id="REGN01005195">
    <property type="protein sequence ID" value="RNA14416.1"/>
    <property type="molecule type" value="Genomic_DNA"/>
</dbReference>
<dbReference type="Proteomes" id="UP000276133">
    <property type="component" value="Unassembled WGS sequence"/>
</dbReference>
<dbReference type="AlphaFoldDB" id="A0A3M7QSP8"/>
<keyword evidence="2" id="KW-1185">Reference proteome</keyword>
<proteinExistence type="predicted"/>
<comment type="caution">
    <text evidence="1">The sequence shown here is derived from an EMBL/GenBank/DDBJ whole genome shotgun (WGS) entry which is preliminary data.</text>
</comment>
<sequence length="107" mass="13004">MEFCNKISLIQSIEYFVQFSFGKLTFEIKTKRSKYKYKKLNKILINNVKKILQNIATYFVALLYRKKHLLMLRANIRKERIMQKRSEAPSAQIKYKLIRTLLRIWNN</sequence>
<reference evidence="1 2" key="1">
    <citation type="journal article" date="2018" name="Sci. Rep.">
        <title>Genomic signatures of local adaptation to the degree of environmental predictability in rotifers.</title>
        <authorList>
            <person name="Franch-Gras L."/>
            <person name="Hahn C."/>
            <person name="Garcia-Roger E.M."/>
            <person name="Carmona M.J."/>
            <person name="Serra M."/>
            <person name="Gomez A."/>
        </authorList>
    </citation>
    <scope>NUCLEOTIDE SEQUENCE [LARGE SCALE GENOMIC DNA]</scope>
    <source>
        <strain evidence="1">HYR1</strain>
    </source>
</reference>